<dbReference type="PANTHER" id="PTHR10091">
    <property type="entry name" value="ALDOSE-1-EPIMERASE"/>
    <property type="match status" value="1"/>
</dbReference>
<proteinExistence type="inferred from homology"/>
<dbReference type="Gene3D" id="2.70.98.10">
    <property type="match status" value="1"/>
</dbReference>
<comment type="catalytic activity">
    <reaction evidence="5">
        <text>alpha-D-glucose = beta-D-glucose</text>
        <dbReference type="Rhea" id="RHEA:10264"/>
        <dbReference type="ChEBI" id="CHEBI:15903"/>
        <dbReference type="ChEBI" id="CHEBI:17925"/>
        <dbReference type="EC" id="5.1.3.3"/>
    </reaction>
</comment>
<comment type="pathway">
    <text evidence="1 5">Carbohydrate metabolism; hexose metabolism.</text>
</comment>
<dbReference type="Pfam" id="PF01263">
    <property type="entry name" value="Aldose_epim"/>
    <property type="match status" value="1"/>
</dbReference>
<dbReference type="PIRSF" id="PIRSF005096">
    <property type="entry name" value="GALM"/>
    <property type="match status" value="1"/>
</dbReference>
<comment type="similarity">
    <text evidence="2 5">Belongs to the aldose epimerase family.</text>
</comment>
<dbReference type="EC" id="5.1.3.3" evidence="5"/>
<evidence type="ECO:0000256" key="3">
    <source>
        <dbReference type="ARBA" id="ARBA00023235"/>
    </source>
</evidence>
<organism evidence="7 8">
    <name type="scientific">Maritalea mediterranea</name>
    <dbReference type="NCBI Taxonomy" id="2909667"/>
    <lineage>
        <taxon>Bacteria</taxon>
        <taxon>Pseudomonadati</taxon>
        <taxon>Pseudomonadota</taxon>
        <taxon>Alphaproteobacteria</taxon>
        <taxon>Hyphomicrobiales</taxon>
        <taxon>Devosiaceae</taxon>
        <taxon>Maritalea</taxon>
    </lineage>
</organism>
<gene>
    <name evidence="7" type="ORF">L1I42_06375</name>
</gene>
<dbReference type="EMBL" id="JAKGTI010000001">
    <property type="protein sequence ID" value="MCF4098114.1"/>
    <property type="molecule type" value="Genomic_DNA"/>
</dbReference>
<dbReference type="InterPro" id="IPR014718">
    <property type="entry name" value="GH-type_carb-bd"/>
</dbReference>
<dbReference type="PANTHER" id="PTHR10091:SF49">
    <property type="entry name" value="ALDOSE 1-EPIMERASE"/>
    <property type="match status" value="1"/>
</dbReference>
<keyword evidence="8" id="KW-1185">Reference proteome</keyword>
<dbReference type="InterPro" id="IPR015443">
    <property type="entry name" value="Aldose_1-epimerase"/>
</dbReference>
<dbReference type="CDD" id="cd09019">
    <property type="entry name" value="galactose_mutarotase_like"/>
    <property type="match status" value="1"/>
</dbReference>
<evidence type="ECO:0000313" key="8">
    <source>
        <dbReference type="Proteomes" id="UP001201217"/>
    </source>
</evidence>
<accession>A0ABS9E890</accession>
<comment type="caution">
    <text evidence="7">The sequence shown here is derived from an EMBL/GenBank/DDBJ whole genome shotgun (WGS) entry which is preliminary data.</text>
</comment>
<sequence>MRSDSTSEKGQIETGQVSAFGRTPKGEQVRLVRISNGGSSASIMTWGASLQDFHRVECDYSLVLGSPDFDAYLGPMLYFGAIVGPVANRVANGQFLLDGHLVELDRNENGKTTLHGGSSGTGQRNWTLLACNATSCTLGVTHGDGVGGFPGNVDVRAHYALDETGRLTLDIDACTDKTTPLNFAHHSYWNLDGQADISRHHMQISASKYLPVDAELIPADVPARVQGTVFDYRLAKPISSPDHMALDHNFCIDGADGQVRHLCTVQARQFSLDVHSTEPGLQVFDATGMDTTPFKGHQGHPYGPHAGLALEPQKWPDSPNREAFPSSLVQPGETYHQRTQFRVTPLAQKA</sequence>
<dbReference type="InterPro" id="IPR011013">
    <property type="entry name" value="Gal_mutarotase_sf_dom"/>
</dbReference>
<dbReference type="Proteomes" id="UP001201217">
    <property type="component" value="Unassembled WGS sequence"/>
</dbReference>
<dbReference type="InterPro" id="IPR008183">
    <property type="entry name" value="Aldose_1/G6P_1-epimerase"/>
</dbReference>
<evidence type="ECO:0000256" key="5">
    <source>
        <dbReference type="PIRNR" id="PIRNR005096"/>
    </source>
</evidence>
<evidence type="ECO:0000256" key="4">
    <source>
        <dbReference type="ARBA" id="ARBA00023277"/>
    </source>
</evidence>
<dbReference type="RefSeq" id="WP_236113647.1">
    <property type="nucleotide sequence ID" value="NZ_JAKGTI010000001.1"/>
</dbReference>
<evidence type="ECO:0000256" key="1">
    <source>
        <dbReference type="ARBA" id="ARBA00005028"/>
    </source>
</evidence>
<reference evidence="7 8" key="1">
    <citation type="submission" date="2022-01" db="EMBL/GenBank/DDBJ databases">
        <title>Maritalea mediterranea sp. nov., isolated from marine plastic residues from the Malva-rosa beach (Valencia, Spain).</title>
        <authorList>
            <person name="Vidal-Verdu A."/>
            <person name="Molina-Menor E."/>
            <person name="Pascual J."/>
            <person name="Pereto J."/>
            <person name="Porcar M."/>
        </authorList>
    </citation>
    <scope>NUCLEOTIDE SEQUENCE [LARGE SCALE GENOMIC DNA]</scope>
    <source>
        <strain evidence="7 8">P4.10X</strain>
    </source>
</reference>
<dbReference type="InterPro" id="IPR047215">
    <property type="entry name" value="Galactose_mutarotase-like"/>
</dbReference>
<keyword evidence="4 5" id="KW-0119">Carbohydrate metabolism</keyword>
<keyword evidence="3 5" id="KW-0413">Isomerase</keyword>
<evidence type="ECO:0000256" key="2">
    <source>
        <dbReference type="ARBA" id="ARBA00006206"/>
    </source>
</evidence>
<dbReference type="SUPFAM" id="SSF74650">
    <property type="entry name" value="Galactose mutarotase-like"/>
    <property type="match status" value="1"/>
</dbReference>
<protein>
    <recommendedName>
        <fullName evidence="5">Aldose 1-epimerase</fullName>
        <ecNumber evidence="5">5.1.3.3</ecNumber>
    </recommendedName>
</protein>
<name>A0ABS9E890_9HYPH</name>
<feature type="region of interest" description="Disordered" evidence="6">
    <location>
        <begin position="314"/>
        <end position="350"/>
    </location>
</feature>
<evidence type="ECO:0000313" key="7">
    <source>
        <dbReference type="EMBL" id="MCF4098114.1"/>
    </source>
</evidence>
<evidence type="ECO:0000256" key="6">
    <source>
        <dbReference type="SAM" id="MobiDB-lite"/>
    </source>
</evidence>